<evidence type="ECO:0000259" key="2">
    <source>
        <dbReference type="Pfam" id="PF19803"/>
    </source>
</evidence>
<reference evidence="3 4" key="1">
    <citation type="submission" date="2020-02" db="EMBL/GenBank/DDBJ databases">
        <title>Full genome sequence of Nocardioides sp. R-3366.</title>
        <authorList>
            <person name="Im W.-T."/>
        </authorList>
    </citation>
    <scope>NUCLEOTIDE SEQUENCE [LARGE SCALE GENOMIC DNA]</scope>
    <source>
        <strain evidence="3 4">R-3366</strain>
    </source>
</reference>
<feature type="domain" description="DUF6286" evidence="2">
    <location>
        <begin position="70"/>
        <end position="164"/>
    </location>
</feature>
<dbReference type="InterPro" id="IPR046253">
    <property type="entry name" value="DUF6286"/>
</dbReference>
<organism evidence="3 4">
    <name type="scientific">Nocardioides anomalus</name>
    <dbReference type="NCBI Taxonomy" id="2712223"/>
    <lineage>
        <taxon>Bacteria</taxon>
        <taxon>Bacillati</taxon>
        <taxon>Actinomycetota</taxon>
        <taxon>Actinomycetes</taxon>
        <taxon>Propionibacteriales</taxon>
        <taxon>Nocardioidaceae</taxon>
        <taxon>Nocardioides</taxon>
    </lineage>
</organism>
<keyword evidence="4" id="KW-1185">Reference proteome</keyword>
<protein>
    <recommendedName>
        <fullName evidence="2">DUF6286 domain-containing protein</fullName>
    </recommendedName>
</protein>
<keyword evidence="1" id="KW-0472">Membrane</keyword>
<sequence>MSSPTKAPAAARLALLVALLLLAVAVVAVRDLAVTQGWVSGRSWTRHLVAAVDGTQASTGLALLGIVVAVVGLLVLLGALWPARRTHVPLGDTPDAWLTPAAVAALARSVADRSAGVLEARTEKTSRRRVRVVVTAAEDTPAAAGAAQRDVDAALARLPRPVVTVRGARQGVAS</sequence>
<keyword evidence="1" id="KW-0812">Transmembrane</keyword>
<dbReference type="KEGG" id="nano:G5V58_04705"/>
<dbReference type="Pfam" id="PF19803">
    <property type="entry name" value="DUF6286"/>
    <property type="match status" value="1"/>
</dbReference>
<dbReference type="EMBL" id="CP049257">
    <property type="protein sequence ID" value="QIG42159.1"/>
    <property type="molecule type" value="Genomic_DNA"/>
</dbReference>
<evidence type="ECO:0000313" key="4">
    <source>
        <dbReference type="Proteomes" id="UP000502996"/>
    </source>
</evidence>
<name>A0A6G6WAC4_9ACTN</name>
<keyword evidence="1" id="KW-1133">Transmembrane helix</keyword>
<dbReference type="AlphaFoldDB" id="A0A6G6WAC4"/>
<feature type="transmembrane region" description="Helical" evidence="1">
    <location>
        <begin position="57"/>
        <end position="81"/>
    </location>
</feature>
<proteinExistence type="predicted"/>
<accession>A0A6G6WAC4</accession>
<evidence type="ECO:0000313" key="3">
    <source>
        <dbReference type="EMBL" id="QIG42159.1"/>
    </source>
</evidence>
<evidence type="ECO:0000256" key="1">
    <source>
        <dbReference type="SAM" id="Phobius"/>
    </source>
</evidence>
<dbReference type="Proteomes" id="UP000502996">
    <property type="component" value="Chromosome"/>
</dbReference>
<gene>
    <name evidence="3" type="ORF">G5V58_04705</name>
</gene>
<dbReference type="RefSeq" id="WP_165229195.1">
    <property type="nucleotide sequence ID" value="NZ_CP049257.1"/>
</dbReference>